<dbReference type="SUPFAM" id="SSF51206">
    <property type="entry name" value="cAMP-binding domain-like"/>
    <property type="match status" value="1"/>
</dbReference>
<dbReference type="RefSeq" id="WP_187716910.1">
    <property type="nucleotide sequence ID" value="NZ_JACTAH010000001.1"/>
</dbReference>
<evidence type="ECO:0000256" key="2">
    <source>
        <dbReference type="ARBA" id="ARBA00023125"/>
    </source>
</evidence>
<dbReference type="SMART" id="SM00100">
    <property type="entry name" value="cNMP"/>
    <property type="match status" value="1"/>
</dbReference>
<dbReference type="InterPro" id="IPR000595">
    <property type="entry name" value="cNMP-bd_dom"/>
</dbReference>
<dbReference type="Gene3D" id="2.60.120.10">
    <property type="entry name" value="Jelly Rolls"/>
    <property type="match status" value="1"/>
</dbReference>
<dbReference type="PROSITE" id="PS51063">
    <property type="entry name" value="HTH_CRP_2"/>
    <property type="match status" value="1"/>
</dbReference>
<feature type="domain" description="Cyclic nucleotide-binding" evidence="4">
    <location>
        <begin position="41"/>
        <end position="161"/>
    </location>
</feature>
<dbReference type="InterPro" id="IPR014710">
    <property type="entry name" value="RmlC-like_jellyroll"/>
</dbReference>
<evidence type="ECO:0000256" key="3">
    <source>
        <dbReference type="ARBA" id="ARBA00023163"/>
    </source>
</evidence>
<comment type="caution">
    <text evidence="6">The sequence shown here is derived from an EMBL/GenBank/DDBJ whole genome shotgun (WGS) entry which is preliminary data.</text>
</comment>
<sequence length="261" mass="27884">MSIPGLAIDAFPHVRCSACGLGAPEAEAAPDLAQLLATMPVLQDIDADSLAGLAAGARLIEYEPGTPVFDRGSAPTGLFFVVAGGVKLVALGADARSRVVELFEHGRMFGEIGVFTGERYRTWTETVAPTTLLHVDKACVLTAVATDHALCQRMLRTVTARIQRLIDSIGVASPTTADVRVAAYLLELAERAEPSAPWLTLPAPKATIASLLNLSKESLSRVLRRMMDSGVLRVSGRRIRICAREQLVQLTTPAPFPDHAH</sequence>
<dbReference type="EMBL" id="JACYTO010000001">
    <property type="protein sequence ID" value="MBD8502112.1"/>
    <property type="molecule type" value="Genomic_DNA"/>
</dbReference>
<reference evidence="7" key="1">
    <citation type="submission" date="2023-07" db="EMBL/GenBank/DDBJ databases">
        <title>Thauera sp. CAU 1555 isolated from sand of Yaerae Beach.</title>
        <authorList>
            <person name="Kim W."/>
        </authorList>
    </citation>
    <scope>NUCLEOTIDE SEQUENCE [LARGE SCALE GENOMIC DNA]</scope>
    <source>
        <strain evidence="7">CAU 1555</strain>
    </source>
</reference>
<dbReference type="PANTHER" id="PTHR24567:SF74">
    <property type="entry name" value="HTH-TYPE TRANSCRIPTIONAL REGULATOR ARCR"/>
    <property type="match status" value="1"/>
</dbReference>
<dbReference type="Gene3D" id="1.10.10.10">
    <property type="entry name" value="Winged helix-like DNA-binding domain superfamily/Winged helix DNA-binding domain"/>
    <property type="match status" value="1"/>
</dbReference>
<feature type="domain" description="HTH crp-type" evidence="5">
    <location>
        <begin position="175"/>
        <end position="245"/>
    </location>
</feature>
<evidence type="ECO:0000313" key="7">
    <source>
        <dbReference type="Proteomes" id="UP000603602"/>
    </source>
</evidence>
<keyword evidence="1" id="KW-0805">Transcription regulation</keyword>
<dbReference type="InterPro" id="IPR036390">
    <property type="entry name" value="WH_DNA-bd_sf"/>
</dbReference>
<dbReference type="PROSITE" id="PS50042">
    <property type="entry name" value="CNMP_BINDING_3"/>
    <property type="match status" value="1"/>
</dbReference>
<keyword evidence="2" id="KW-0238">DNA-binding</keyword>
<organism evidence="6 7">
    <name type="scientific">Thauera sedimentorum</name>
    <dbReference type="NCBI Taxonomy" id="2767595"/>
    <lineage>
        <taxon>Bacteria</taxon>
        <taxon>Pseudomonadati</taxon>
        <taxon>Pseudomonadota</taxon>
        <taxon>Betaproteobacteria</taxon>
        <taxon>Rhodocyclales</taxon>
        <taxon>Zoogloeaceae</taxon>
        <taxon>Thauera</taxon>
    </lineage>
</organism>
<dbReference type="InterPro" id="IPR036388">
    <property type="entry name" value="WH-like_DNA-bd_sf"/>
</dbReference>
<dbReference type="Pfam" id="PF00027">
    <property type="entry name" value="cNMP_binding"/>
    <property type="match status" value="1"/>
</dbReference>
<evidence type="ECO:0000313" key="6">
    <source>
        <dbReference type="EMBL" id="MBD8502112.1"/>
    </source>
</evidence>
<accession>A0ABR9B6W7</accession>
<dbReference type="InterPro" id="IPR050397">
    <property type="entry name" value="Env_Response_Regulators"/>
</dbReference>
<dbReference type="SMART" id="SM00419">
    <property type="entry name" value="HTH_CRP"/>
    <property type="match status" value="1"/>
</dbReference>
<dbReference type="Proteomes" id="UP000603602">
    <property type="component" value="Unassembled WGS sequence"/>
</dbReference>
<proteinExistence type="predicted"/>
<protein>
    <submittedName>
        <fullName evidence="6">Crp/Fnr family transcriptional regulator</fullName>
    </submittedName>
</protein>
<name>A0ABR9B6W7_9RHOO</name>
<dbReference type="InterPro" id="IPR018490">
    <property type="entry name" value="cNMP-bd_dom_sf"/>
</dbReference>
<evidence type="ECO:0000259" key="4">
    <source>
        <dbReference type="PROSITE" id="PS50042"/>
    </source>
</evidence>
<keyword evidence="3" id="KW-0804">Transcription</keyword>
<dbReference type="Pfam" id="PF13545">
    <property type="entry name" value="HTH_Crp_2"/>
    <property type="match status" value="1"/>
</dbReference>
<dbReference type="CDD" id="cd00038">
    <property type="entry name" value="CAP_ED"/>
    <property type="match status" value="1"/>
</dbReference>
<evidence type="ECO:0000259" key="5">
    <source>
        <dbReference type="PROSITE" id="PS51063"/>
    </source>
</evidence>
<dbReference type="PANTHER" id="PTHR24567">
    <property type="entry name" value="CRP FAMILY TRANSCRIPTIONAL REGULATORY PROTEIN"/>
    <property type="match status" value="1"/>
</dbReference>
<evidence type="ECO:0000256" key="1">
    <source>
        <dbReference type="ARBA" id="ARBA00023015"/>
    </source>
</evidence>
<dbReference type="SUPFAM" id="SSF46785">
    <property type="entry name" value="Winged helix' DNA-binding domain"/>
    <property type="match status" value="1"/>
</dbReference>
<keyword evidence="7" id="KW-1185">Reference proteome</keyword>
<dbReference type="InterPro" id="IPR012318">
    <property type="entry name" value="HTH_CRP"/>
</dbReference>
<gene>
    <name evidence="6" type="ORF">IFO67_04395</name>
</gene>